<evidence type="ECO:0000256" key="5">
    <source>
        <dbReference type="ARBA" id="ARBA00022691"/>
    </source>
</evidence>
<keyword evidence="3" id="KW-0489">Methyltransferase</keyword>
<dbReference type="InterPro" id="IPR050078">
    <property type="entry name" value="Ribosomal_L11_MeTrfase_PrmA"/>
</dbReference>
<dbReference type="HAMAP" id="MF_00735">
    <property type="entry name" value="Methyltr_PrmA"/>
    <property type="match status" value="1"/>
</dbReference>
<evidence type="ECO:0000256" key="3">
    <source>
        <dbReference type="ARBA" id="ARBA00022603"/>
    </source>
</evidence>
<proteinExistence type="inferred from homology"/>
<dbReference type="InterPro" id="IPR004498">
    <property type="entry name" value="Ribosomal_PrmA_MeTrfase"/>
</dbReference>
<dbReference type="GO" id="GO:0016279">
    <property type="term" value="F:protein-lysine N-methyltransferase activity"/>
    <property type="evidence" value="ECO:0007669"/>
    <property type="project" value="TreeGrafter"/>
</dbReference>
<dbReference type="GO" id="GO:0032259">
    <property type="term" value="P:methylation"/>
    <property type="evidence" value="ECO:0007669"/>
    <property type="project" value="UniProtKB-KW"/>
</dbReference>
<comment type="similarity">
    <text evidence="1">Belongs to the methyltransferase superfamily. PrmA family.</text>
</comment>
<comment type="caution">
    <text evidence="9">The sequence shown here is derived from an EMBL/GenBank/DDBJ whole genome shotgun (WGS) entry which is preliminary data.</text>
</comment>
<dbReference type="SUPFAM" id="SSF53335">
    <property type="entry name" value="S-adenosyl-L-methionine-dependent methyltransferases"/>
    <property type="match status" value="1"/>
</dbReference>
<keyword evidence="10" id="KW-1185">Reference proteome</keyword>
<evidence type="ECO:0000256" key="2">
    <source>
        <dbReference type="ARBA" id="ARBA00022490"/>
    </source>
</evidence>
<reference evidence="9 10" key="1">
    <citation type="journal article" date="2022" name="Nat. Plants">
        <title>Genomes of leafy and leafless Platanthera orchids illuminate the evolution of mycoheterotrophy.</title>
        <authorList>
            <person name="Li M.H."/>
            <person name="Liu K.W."/>
            <person name="Li Z."/>
            <person name="Lu H.C."/>
            <person name="Ye Q.L."/>
            <person name="Zhang D."/>
            <person name="Wang J.Y."/>
            <person name="Li Y.F."/>
            <person name="Zhong Z.M."/>
            <person name="Liu X."/>
            <person name="Yu X."/>
            <person name="Liu D.K."/>
            <person name="Tu X.D."/>
            <person name="Liu B."/>
            <person name="Hao Y."/>
            <person name="Liao X.Y."/>
            <person name="Jiang Y.T."/>
            <person name="Sun W.H."/>
            <person name="Chen J."/>
            <person name="Chen Y.Q."/>
            <person name="Ai Y."/>
            <person name="Zhai J.W."/>
            <person name="Wu S.S."/>
            <person name="Zhou Z."/>
            <person name="Hsiao Y.Y."/>
            <person name="Wu W.L."/>
            <person name="Chen Y.Y."/>
            <person name="Lin Y.F."/>
            <person name="Hsu J.L."/>
            <person name="Li C.Y."/>
            <person name="Wang Z.W."/>
            <person name="Zhao X."/>
            <person name="Zhong W.Y."/>
            <person name="Ma X.K."/>
            <person name="Ma L."/>
            <person name="Huang J."/>
            <person name="Chen G.Z."/>
            <person name="Huang M.Z."/>
            <person name="Huang L."/>
            <person name="Peng D.H."/>
            <person name="Luo Y.B."/>
            <person name="Zou S.Q."/>
            <person name="Chen S.P."/>
            <person name="Lan S."/>
            <person name="Tsai W.C."/>
            <person name="Van de Peer Y."/>
            <person name="Liu Z.J."/>
        </authorList>
    </citation>
    <scope>NUCLEOTIDE SEQUENCE [LARGE SCALE GENOMIC DNA]</scope>
    <source>
        <strain evidence="9">Lor287</strain>
    </source>
</reference>
<dbReference type="Proteomes" id="UP001418222">
    <property type="component" value="Unassembled WGS sequence"/>
</dbReference>
<dbReference type="EMBL" id="JBBWWQ010000005">
    <property type="protein sequence ID" value="KAK8946627.1"/>
    <property type="molecule type" value="Genomic_DNA"/>
</dbReference>
<dbReference type="GO" id="GO:0005739">
    <property type="term" value="C:mitochondrion"/>
    <property type="evidence" value="ECO:0007669"/>
    <property type="project" value="TreeGrafter"/>
</dbReference>
<comment type="similarity">
    <text evidence="6">Belongs to the methyltransferase superfamily. ETFBKMT family.</text>
</comment>
<keyword evidence="4" id="KW-0808">Transferase</keyword>
<evidence type="ECO:0000256" key="1">
    <source>
        <dbReference type="ARBA" id="ARBA00009741"/>
    </source>
</evidence>
<keyword evidence="5" id="KW-0949">S-adenosyl-L-methionine</keyword>
<evidence type="ECO:0000256" key="7">
    <source>
        <dbReference type="ARBA" id="ARBA00041867"/>
    </source>
</evidence>
<accession>A0AAP0BP72</accession>
<dbReference type="Pfam" id="PF06325">
    <property type="entry name" value="PrmA"/>
    <property type="match status" value="1"/>
</dbReference>
<evidence type="ECO:0000256" key="8">
    <source>
        <dbReference type="ARBA" id="ARBA00042266"/>
    </source>
</evidence>
<dbReference type="Gene3D" id="3.40.50.150">
    <property type="entry name" value="Vaccinia Virus protein VP39"/>
    <property type="match status" value="1"/>
</dbReference>
<name>A0AAP0BP72_9ASPA</name>
<keyword evidence="2" id="KW-0963">Cytoplasm</keyword>
<sequence length="390" mass="43165">MRTRGFLLQLPISLASRNCGGLLRLPRLFRPFTYLGISAGDPVSPFSTRRNPSTLSRLLKTVHRNQQIRSLVSFQHKRTNEEGFCTKSTEAGEAKLYWPYISARFRCRKVVADTLSEALLCFGASSVNMEDINSQDCGETWITSLFADDQDVHTCISLAFESIGVKYLPEYEVSKVEQCDWLKNIQETFHPVEITTGLWIVPKWTTQVPNATNIILNPGMSFGTGEHPTTKLCLFLMHSLIKGGETFFDYGTGSGILGIAALKMGAELSVGIDVDPHAVASALENISLNEIGAHRMRVYLISAAGKLNRDGHSITKMNFDIVIANILLNPLLELADDIVSYGKPGAVIGLSGIISEQVHQIKEHFSTYLDNISVTEMDGWACIHGIKKRE</sequence>
<gene>
    <name evidence="9" type="ORF">KSP39_PZI006925</name>
</gene>
<dbReference type="CDD" id="cd02440">
    <property type="entry name" value="AdoMet_MTases"/>
    <property type="match status" value="1"/>
</dbReference>
<evidence type="ECO:0000313" key="9">
    <source>
        <dbReference type="EMBL" id="KAK8946627.1"/>
    </source>
</evidence>
<evidence type="ECO:0000313" key="10">
    <source>
        <dbReference type="Proteomes" id="UP001418222"/>
    </source>
</evidence>
<evidence type="ECO:0000256" key="4">
    <source>
        <dbReference type="ARBA" id="ARBA00022679"/>
    </source>
</evidence>
<organism evidence="9 10">
    <name type="scientific">Platanthera zijinensis</name>
    <dbReference type="NCBI Taxonomy" id="2320716"/>
    <lineage>
        <taxon>Eukaryota</taxon>
        <taxon>Viridiplantae</taxon>
        <taxon>Streptophyta</taxon>
        <taxon>Embryophyta</taxon>
        <taxon>Tracheophyta</taxon>
        <taxon>Spermatophyta</taxon>
        <taxon>Magnoliopsida</taxon>
        <taxon>Liliopsida</taxon>
        <taxon>Asparagales</taxon>
        <taxon>Orchidaceae</taxon>
        <taxon>Orchidoideae</taxon>
        <taxon>Orchideae</taxon>
        <taxon>Orchidinae</taxon>
        <taxon>Platanthera</taxon>
    </lineage>
</organism>
<dbReference type="PANTHER" id="PTHR43648:SF1">
    <property type="entry name" value="ELECTRON TRANSFER FLAVOPROTEIN BETA SUBUNIT LYSINE METHYLTRANSFERASE"/>
    <property type="match status" value="1"/>
</dbReference>
<evidence type="ECO:0000256" key="6">
    <source>
        <dbReference type="ARBA" id="ARBA00037932"/>
    </source>
</evidence>
<dbReference type="AlphaFoldDB" id="A0AAP0BP72"/>
<dbReference type="InterPro" id="IPR029063">
    <property type="entry name" value="SAM-dependent_MTases_sf"/>
</dbReference>
<dbReference type="PANTHER" id="PTHR43648">
    <property type="entry name" value="ELECTRON TRANSFER FLAVOPROTEIN BETA SUBUNIT LYSINE METHYLTRANSFERASE"/>
    <property type="match status" value="1"/>
</dbReference>
<protein>
    <recommendedName>
        <fullName evidence="8">ETFB lysine methyltransferase</fullName>
    </recommendedName>
    <alternativeName>
        <fullName evidence="7">Protein N-lysine methyltransferase METTL20</fullName>
    </alternativeName>
</protein>